<dbReference type="PROSITE" id="PS51819">
    <property type="entry name" value="VOC"/>
    <property type="match status" value="1"/>
</dbReference>
<dbReference type="RefSeq" id="WP_013873043.1">
    <property type="nucleotide sequence ID" value="NC_015656.1"/>
</dbReference>
<evidence type="ECO:0000256" key="1">
    <source>
        <dbReference type="ARBA" id="ARBA00022723"/>
    </source>
</evidence>
<sequence length="180" mass="19743">MSTDAAPGDGVKVRRIDHVAIALPDMAEAAPLLLDTLGGVFIKGGDNDETGIRLAHIGFPSFKIELMQPLRADSILSESLRRKGPGLHHVTFIVDDVTDTDTRLRARGYATAGLDTSSSAWSQTYIRPKLTFGALLQFVATDLDWHTPTEEYTFEDVLAAKLVWHDYVACFRDTQPEGVS</sequence>
<dbReference type="InterPro" id="IPR037523">
    <property type="entry name" value="VOC_core"/>
</dbReference>
<keyword evidence="4" id="KW-1185">Reference proteome</keyword>
<evidence type="ECO:0000259" key="2">
    <source>
        <dbReference type="PROSITE" id="PS51819"/>
    </source>
</evidence>
<organism evidence="3 4">
    <name type="scientific">Candidatus Protofrankia datiscae</name>
    <dbReference type="NCBI Taxonomy" id="2716812"/>
    <lineage>
        <taxon>Bacteria</taxon>
        <taxon>Bacillati</taxon>
        <taxon>Actinomycetota</taxon>
        <taxon>Actinomycetes</taxon>
        <taxon>Frankiales</taxon>
        <taxon>Frankiaceae</taxon>
        <taxon>Protofrankia</taxon>
    </lineage>
</organism>
<dbReference type="Gene3D" id="3.10.180.10">
    <property type="entry name" value="2,3-Dihydroxybiphenyl 1,2-Dioxygenase, domain 1"/>
    <property type="match status" value="1"/>
</dbReference>
<gene>
    <name evidence="3" type="ordered locus">FsymDg_1625</name>
</gene>
<keyword evidence="1" id="KW-0479">Metal-binding</keyword>
<keyword evidence="3" id="KW-0223">Dioxygenase</keyword>
<dbReference type="AlphaFoldDB" id="F8B4M9"/>
<dbReference type="PANTHER" id="PTHR43048">
    <property type="entry name" value="METHYLMALONYL-COA EPIMERASE"/>
    <property type="match status" value="1"/>
</dbReference>
<evidence type="ECO:0000313" key="3">
    <source>
        <dbReference type="EMBL" id="AEH09081.1"/>
    </source>
</evidence>
<dbReference type="GO" id="GO:0046872">
    <property type="term" value="F:metal ion binding"/>
    <property type="evidence" value="ECO:0007669"/>
    <property type="project" value="UniProtKB-KW"/>
</dbReference>
<dbReference type="eggNOG" id="COG0346">
    <property type="taxonomic scope" value="Bacteria"/>
</dbReference>
<dbReference type="KEGG" id="fsy:FsymDg_1625"/>
<feature type="domain" description="VOC" evidence="2">
    <location>
        <begin position="15"/>
        <end position="141"/>
    </location>
</feature>
<dbReference type="EMBL" id="CP002801">
    <property type="protein sequence ID" value="AEH09081.1"/>
    <property type="molecule type" value="Genomic_DNA"/>
</dbReference>
<protein>
    <submittedName>
        <fullName evidence="3">Glyoxalase/bleomycin resistance protein/dioxygenase</fullName>
    </submittedName>
</protein>
<name>F8B4M9_9ACTN</name>
<accession>F8B4M9</accession>
<dbReference type="SUPFAM" id="SSF54593">
    <property type="entry name" value="Glyoxalase/Bleomycin resistance protein/Dihydroxybiphenyl dioxygenase"/>
    <property type="match status" value="1"/>
</dbReference>
<evidence type="ECO:0000313" key="4">
    <source>
        <dbReference type="Proteomes" id="UP000001549"/>
    </source>
</evidence>
<dbReference type="InterPro" id="IPR051785">
    <property type="entry name" value="MMCE/EMCE_epimerase"/>
</dbReference>
<dbReference type="PANTHER" id="PTHR43048:SF3">
    <property type="entry name" value="METHYLMALONYL-COA EPIMERASE, MITOCHONDRIAL"/>
    <property type="match status" value="1"/>
</dbReference>
<dbReference type="HOGENOM" id="CLU_1494133_0_0_11"/>
<dbReference type="Pfam" id="PF13669">
    <property type="entry name" value="Glyoxalase_4"/>
    <property type="match status" value="1"/>
</dbReference>
<dbReference type="GO" id="GO:0004493">
    <property type="term" value="F:methylmalonyl-CoA epimerase activity"/>
    <property type="evidence" value="ECO:0007669"/>
    <property type="project" value="TreeGrafter"/>
</dbReference>
<dbReference type="GO" id="GO:0046491">
    <property type="term" value="P:L-methylmalonyl-CoA metabolic process"/>
    <property type="evidence" value="ECO:0007669"/>
    <property type="project" value="TreeGrafter"/>
</dbReference>
<proteinExistence type="predicted"/>
<dbReference type="GO" id="GO:0051213">
    <property type="term" value="F:dioxygenase activity"/>
    <property type="evidence" value="ECO:0007669"/>
    <property type="project" value="UniProtKB-KW"/>
</dbReference>
<keyword evidence="3" id="KW-0560">Oxidoreductase</keyword>
<dbReference type="STRING" id="656024.FsymDg_1625"/>
<dbReference type="Proteomes" id="UP000001549">
    <property type="component" value="Chromosome"/>
</dbReference>
<dbReference type="InterPro" id="IPR029068">
    <property type="entry name" value="Glyas_Bleomycin-R_OHBP_Dase"/>
</dbReference>
<reference evidence="3 4" key="1">
    <citation type="submission" date="2011-05" db="EMBL/GenBank/DDBJ databases">
        <title>Complete sequence of chromosome of Frankia symbiont of Datisca glomerata.</title>
        <authorList>
            <consortium name="US DOE Joint Genome Institute"/>
            <person name="Lucas S."/>
            <person name="Han J."/>
            <person name="Lapidus A."/>
            <person name="Cheng J.-F."/>
            <person name="Goodwin L."/>
            <person name="Pitluck S."/>
            <person name="Peters L."/>
            <person name="Mikhailova N."/>
            <person name="Chertkov O."/>
            <person name="Teshima H."/>
            <person name="Han C."/>
            <person name="Tapia R."/>
            <person name="Land M."/>
            <person name="Hauser L."/>
            <person name="Kyrpides N."/>
            <person name="Ivanova N."/>
            <person name="Pagani I."/>
            <person name="Berry A."/>
            <person name="Pawlowski K."/>
            <person name="Persson T."/>
            <person name="Vanden Heuvel B."/>
            <person name="Benson D."/>
            <person name="Woyke T."/>
        </authorList>
    </citation>
    <scope>NUCLEOTIDE SEQUENCE [LARGE SCALE GENOMIC DNA]</scope>
    <source>
        <strain evidence="4">4085684</strain>
    </source>
</reference>